<accession>A0ABR4GDJ0</accession>
<organism evidence="2 3">
    <name type="scientific">Aspergillus keveii</name>
    <dbReference type="NCBI Taxonomy" id="714993"/>
    <lineage>
        <taxon>Eukaryota</taxon>
        <taxon>Fungi</taxon>
        <taxon>Dikarya</taxon>
        <taxon>Ascomycota</taxon>
        <taxon>Pezizomycotina</taxon>
        <taxon>Eurotiomycetes</taxon>
        <taxon>Eurotiomycetidae</taxon>
        <taxon>Eurotiales</taxon>
        <taxon>Aspergillaceae</taxon>
        <taxon>Aspergillus</taxon>
        <taxon>Aspergillus subgen. Nidulantes</taxon>
    </lineage>
</organism>
<feature type="signal peptide" evidence="1">
    <location>
        <begin position="1"/>
        <end position="21"/>
    </location>
</feature>
<name>A0ABR4GDJ0_9EURO</name>
<gene>
    <name evidence="2" type="ORF">BJX66DRAFT_298232</name>
</gene>
<dbReference type="EMBL" id="JBFTWV010000021">
    <property type="protein sequence ID" value="KAL2797108.1"/>
    <property type="molecule type" value="Genomic_DNA"/>
</dbReference>
<dbReference type="PANTHER" id="PTHR35605">
    <property type="entry name" value="ECP2 EFFECTOR PROTEIN DOMAIN-CONTAINING PROTEIN-RELATED"/>
    <property type="match status" value="1"/>
</dbReference>
<evidence type="ECO:0000256" key="1">
    <source>
        <dbReference type="SAM" id="SignalP"/>
    </source>
</evidence>
<reference evidence="2 3" key="1">
    <citation type="submission" date="2024-07" db="EMBL/GenBank/DDBJ databases">
        <title>Section-level genome sequencing and comparative genomics of Aspergillus sections Usti and Cavernicolus.</title>
        <authorList>
            <consortium name="Lawrence Berkeley National Laboratory"/>
            <person name="Nybo J.L."/>
            <person name="Vesth T.C."/>
            <person name="Theobald S."/>
            <person name="Frisvad J.C."/>
            <person name="Larsen T.O."/>
            <person name="Kjaerboelling I."/>
            <person name="Rothschild-Mancinelli K."/>
            <person name="Lyhne E.K."/>
            <person name="Kogle M.E."/>
            <person name="Barry K."/>
            <person name="Clum A."/>
            <person name="Na H."/>
            <person name="Ledsgaard L."/>
            <person name="Lin J."/>
            <person name="Lipzen A."/>
            <person name="Kuo A."/>
            <person name="Riley R."/>
            <person name="Mondo S."/>
            <person name="Labutti K."/>
            <person name="Haridas S."/>
            <person name="Pangalinan J."/>
            <person name="Salamov A.A."/>
            <person name="Simmons B.A."/>
            <person name="Magnuson J.K."/>
            <person name="Chen J."/>
            <person name="Drula E."/>
            <person name="Henrissat B."/>
            <person name="Wiebenga A."/>
            <person name="Lubbers R.J."/>
            <person name="Gomes A.C."/>
            <person name="Makela M.R."/>
            <person name="Stajich J."/>
            <person name="Grigoriev I.V."/>
            <person name="Mortensen U.H."/>
            <person name="De Vries R.P."/>
            <person name="Baker S.E."/>
            <person name="Andersen M.R."/>
        </authorList>
    </citation>
    <scope>NUCLEOTIDE SEQUENCE [LARGE SCALE GENOMIC DNA]</scope>
    <source>
        <strain evidence="2 3">CBS 209.92</strain>
    </source>
</reference>
<evidence type="ECO:0008006" key="4">
    <source>
        <dbReference type="Google" id="ProtNLM"/>
    </source>
</evidence>
<evidence type="ECO:0000313" key="2">
    <source>
        <dbReference type="EMBL" id="KAL2797108.1"/>
    </source>
</evidence>
<keyword evidence="3" id="KW-1185">Reference proteome</keyword>
<proteinExistence type="predicted"/>
<sequence>MRNITIIVAIWFAAFAALAFALPTPETDLAYADETEAAVAFQAFNATTSDISFPVELLGLDPSFVPTEPANPASNSAEPTELIDNVSLNAKQDNPYWEVKCDPKGYGQAEMGAIRSGIKHLRKQTGDTALEPNHCTRLYCKHHSAIYWCNTAAGRQEITLKSMGDAANIVFKKCDWHFGKGPTSLAGVLYHVDRFNVVVKGDSWKC</sequence>
<feature type="chain" id="PRO_5046741601" description="Secreted protein" evidence="1">
    <location>
        <begin position="22"/>
        <end position="206"/>
    </location>
</feature>
<comment type="caution">
    <text evidence="2">The sequence shown here is derived from an EMBL/GenBank/DDBJ whole genome shotgun (WGS) entry which is preliminary data.</text>
</comment>
<keyword evidence="1" id="KW-0732">Signal</keyword>
<dbReference type="Proteomes" id="UP001610563">
    <property type="component" value="Unassembled WGS sequence"/>
</dbReference>
<protein>
    <recommendedName>
        <fullName evidence="4">Secreted protein</fullName>
    </recommendedName>
</protein>
<dbReference type="PANTHER" id="PTHR35605:SF1">
    <property type="entry name" value="ECP2 EFFECTOR PROTEIN DOMAIN-CONTAINING PROTEIN-RELATED"/>
    <property type="match status" value="1"/>
</dbReference>
<evidence type="ECO:0000313" key="3">
    <source>
        <dbReference type="Proteomes" id="UP001610563"/>
    </source>
</evidence>